<protein>
    <submittedName>
        <fullName evidence="2">DH200=94 genomic scaffold, scaffold_6691</fullName>
    </submittedName>
</protein>
<dbReference type="Gramene" id="CDP21793">
    <property type="protein sequence ID" value="CDP21793"/>
    <property type="gene ID" value="GSCOC_T00002151001"/>
</dbReference>
<dbReference type="EMBL" id="HG745775">
    <property type="protein sequence ID" value="CDP21793.1"/>
    <property type="molecule type" value="Genomic_DNA"/>
</dbReference>
<organism evidence="2 3">
    <name type="scientific">Coffea canephora</name>
    <name type="common">Robusta coffee</name>
    <dbReference type="NCBI Taxonomy" id="49390"/>
    <lineage>
        <taxon>Eukaryota</taxon>
        <taxon>Viridiplantae</taxon>
        <taxon>Streptophyta</taxon>
        <taxon>Embryophyta</taxon>
        <taxon>Tracheophyta</taxon>
        <taxon>Spermatophyta</taxon>
        <taxon>Magnoliopsida</taxon>
        <taxon>eudicotyledons</taxon>
        <taxon>Gunneridae</taxon>
        <taxon>Pentapetalae</taxon>
        <taxon>asterids</taxon>
        <taxon>lamiids</taxon>
        <taxon>Gentianales</taxon>
        <taxon>Rubiaceae</taxon>
        <taxon>Ixoroideae</taxon>
        <taxon>Gardenieae complex</taxon>
        <taxon>Bertiereae - Coffeeae clade</taxon>
        <taxon>Coffeeae</taxon>
        <taxon>Coffea</taxon>
    </lineage>
</organism>
<reference evidence="3" key="1">
    <citation type="journal article" date="2014" name="Science">
        <title>The coffee genome provides insight into the convergent evolution of caffeine biosynthesis.</title>
        <authorList>
            <person name="Denoeud F."/>
            <person name="Carretero-Paulet L."/>
            <person name="Dereeper A."/>
            <person name="Droc G."/>
            <person name="Guyot R."/>
            <person name="Pietrella M."/>
            <person name="Zheng C."/>
            <person name="Alberti A."/>
            <person name="Anthony F."/>
            <person name="Aprea G."/>
            <person name="Aury J.M."/>
            <person name="Bento P."/>
            <person name="Bernard M."/>
            <person name="Bocs S."/>
            <person name="Campa C."/>
            <person name="Cenci A."/>
            <person name="Combes M.C."/>
            <person name="Crouzillat D."/>
            <person name="Da Silva C."/>
            <person name="Daddiego L."/>
            <person name="De Bellis F."/>
            <person name="Dussert S."/>
            <person name="Garsmeur O."/>
            <person name="Gayraud T."/>
            <person name="Guignon V."/>
            <person name="Jahn K."/>
            <person name="Jamilloux V."/>
            <person name="Joet T."/>
            <person name="Labadie K."/>
            <person name="Lan T."/>
            <person name="Leclercq J."/>
            <person name="Lepelley M."/>
            <person name="Leroy T."/>
            <person name="Li L.T."/>
            <person name="Librado P."/>
            <person name="Lopez L."/>
            <person name="Munoz A."/>
            <person name="Noel B."/>
            <person name="Pallavicini A."/>
            <person name="Perrotta G."/>
            <person name="Poncet V."/>
            <person name="Pot D."/>
            <person name="Priyono X."/>
            <person name="Rigoreau M."/>
            <person name="Rouard M."/>
            <person name="Rozas J."/>
            <person name="Tranchant-Dubreuil C."/>
            <person name="VanBuren R."/>
            <person name="Zhang Q."/>
            <person name="Andrade A.C."/>
            <person name="Argout X."/>
            <person name="Bertrand B."/>
            <person name="de Kochko A."/>
            <person name="Graziosi G."/>
            <person name="Henry R.J."/>
            <person name="Jayarama X."/>
            <person name="Ming R."/>
            <person name="Nagai C."/>
            <person name="Rounsley S."/>
            <person name="Sankoff D."/>
            <person name="Giuliano G."/>
            <person name="Albert V.A."/>
            <person name="Wincker P."/>
            <person name="Lashermes P."/>
        </authorList>
    </citation>
    <scope>NUCLEOTIDE SEQUENCE [LARGE SCALE GENOMIC DNA]</scope>
    <source>
        <strain evidence="3">cv. DH200-94</strain>
    </source>
</reference>
<keyword evidence="1" id="KW-1133">Transmembrane helix</keyword>
<dbReference type="PhylomeDB" id="A0A068VPY8"/>
<feature type="transmembrane region" description="Helical" evidence="1">
    <location>
        <begin position="89"/>
        <end position="110"/>
    </location>
</feature>
<dbReference type="Proteomes" id="UP000295252">
    <property type="component" value="Unassembled WGS sequence"/>
</dbReference>
<sequence length="131" mass="14976">MNINEWESMIPIGFFTGTGKMILKLQILIIFFFNFGLHRVRCSTSSFWSCCWIWMAITRGIHKFGLLLFGWSTTWSIDGLVLKQGVMGIWVGIIFGGTAIQTVTLAIITIRCNWEKKAIKASLHVQKWADM</sequence>
<evidence type="ECO:0000256" key="1">
    <source>
        <dbReference type="SAM" id="Phobius"/>
    </source>
</evidence>
<keyword evidence="3" id="KW-1185">Reference proteome</keyword>
<feature type="transmembrane region" description="Helical" evidence="1">
    <location>
        <begin position="47"/>
        <end position="69"/>
    </location>
</feature>
<dbReference type="InParanoid" id="A0A068VPY8"/>
<evidence type="ECO:0000313" key="3">
    <source>
        <dbReference type="Proteomes" id="UP000295252"/>
    </source>
</evidence>
<dbReference type="STRING" id="49390.A0A068VPY8"/>
<evidence type="ECO:0000313" key="2">
    <source>
        <dbReference type="EMBL" id="CDP21793.1"/>
    </source>
</evidence>
<keyword evidence="1" id="KW-0472">Membrane</keyword>
<gene>
    <name evidence="2" type="ORF">GSCOC_T00002151001</name>
</gene>
<name>A0A068VPY8_COFCA</name>
<keyword evidence="1" id="KW-0812">Transmembrane</keyword>
<feature type="transmembrane region" description="Helical" evidence="1">
    <location>
        <begin position="12"/>
        <end position="35"/>
    </location>
</feature>
<accession>A0A068VPY8</accession>
<proteinExistence type="predicted"/>
<dbReference type="OrthoDB" id="2126698at2759"/>
<dbReference type="AlphaFoldDB" id="A0A068VPY8"/>